<feature type="compositionally biased region" description="Low complexity" evidence="3">
    <location>
        <begin position="168"/>
        <end position="183"/>
    </location>
</feature>
<feature type="region of interest" description="Disordered" evidence="3">
    <location>
        <begin position="160"/>
        <end position="183"/>
    </location>
</feature>
<dbReference type="Proteomes" id="UP001221898">
    <property type="component" value="Unassembled WGS sequence"/>
</dbReference>
<dbReference type="GO" id="GO:0000712">
    <property type="term" value="P:resolution of meiotic recombination intermediates"/>
    <property type="evidence" value="ECO:0007669"/>
    <property type="project" value="TreeGrafter"/>
</dbReference>
<comment type="caution">
    <text evidence="5">The sequence shown here is derived from an EMBL/GenBank/DDBJ whole genome shotgun (WGS) entry which is preliminary data.</text>
</comment>
<feature type="domain" description="Topo IIA-type catalytic" evidence="4">
    <location>
        <begin position="1"/>
        <end position="183"/>
    </location>
</feature>
<dbReference type="PROSITE" id="PS52040">
    <property type="entry name" value="TOPO_IIA"/>
    <property type="match status" value="1"/>
</dbReference>
<proteinExistence type="predicted"/>
<reference evidence="5" key="1">
    <citation type="journal article" date="2023" name="Science">
        <title>Genome structures resolve the early diversification of teleost fishes.</title>
        <authorList>
            <person name="Parey E."/>
            <person name="Louis A."/>
            <person name="Montfort J."/>
            <person name="Bouchez O."/>
            <person name="Roques C."/>
            <person name="Iampietro C."/>
            <person name="Lluch J."/>
            <person name="Castinel A."/>
            <person name="Donnadieu C."/>
            <person name="Desvignes T."/>
            <person name="Floi Bucao C."/>
            <person name="Jouanno E."/>
            <person name="Wen M."/>
            <person name="Mejri S."/>
            <person name="Dirks R."/>
            <person name="Jansen H."/>
            <person name="Henkel C."/>
            <person name="Chen W.J."/>
            <person name="Zahm M."/>
            <person name="Cabau C."/>
            <person name="Klopp C."/>
            <person name="Thompson A.W."/>
            <person name="Robinson-Rechavi M."/>
            <person name="Braasch I."/>
            <person name="Lecointre G."/>
            <person name="Bobe J."/>
            <person name="Postlethwait J.H."/>
            <person name="Berthelot C."/>
            <person name="Roest Crollius H."/>
            <person name="Guiguen Y."/>
        </authorList>
    </citation>
    <scope>NUCLEOTIDE SEQUENCE</scope>
    <source>
        <strain evidence="5">NC1722</strain>
    </source>
</reference>
<dbReference type="SUPFAM" id="SSF56719">
    <property type="entry name" value="Type II DNA topoisomerase"/>
    <property type="match status" value="1"/>
</dbReference>
<dbReference type="PANTHER" id="PTHR10169">
    <property type="entry name" value="DNA TOPOISOMERASE/GYRASE"/>
    <property type="match status" value="1"/>
</dbReference>
<dbReference type="PANTHER" id="PTHR10169:SF36">
    <property type="entry name" value="DNA TOPOISOMERASE 2-BETA"/>
    <property type="match status" value="1"/>
</dbReference>
<keyword evidence="1 2" id="KW-0238">DNA-binding</keyword>
<dbReference type="Gene3D" id="3.90.199.10">
    <property type="entry name" value="Topoisomerase II, domain 5"/>
    <property type="match status" value="1"/>
</dbReference>
<dbReference type="GO" id="GO:0006265">
    <property type="term" value="P:DNA topological change"/>
    <property type="evidence" value="ECO:0007669"/>
    <property type="project" value="InterPro"/>
</dbReference>
<dbReference type="EMBL" id="JAINUG010000483">
    <property type="protein sequence ID" value="KAJ8367356.1"/>
    <property type="molecule type" value="Genomic_DNA"/>
</dbReference>
<dbReference type="GO" id="GO:0005524">
    <property type="term" value="F:ATP binding"/>
    <property type="evidence" value="ECO:0007669"/>
    <property type="project" value="InterPro"/>
</dbReference>
<dbReference type="InterPro" id="IPR013758">
    <property type="entry name" value="Topo_IIA_A/C_ab"/>
</dbReference>
<dbReference type="InterPro" id="IPR013760">
    <property type="entry name" value="Topo_IIA-like_dom_sf"/>
</dbReference>
<evidence type="ECO:0000313" key="6">
    <source>
        <dbReference type="Proteomes" id="UP001221898"/>
    </source>
</evidence>
<evidence type="ECO:0000256" key="3">
    <source>
        <dbReference type="SAM" id="MobiDB-lite"/>
    </source>
</evidence>
<evidence type="ECO:0000313" key="5">
    <source>
        <dbReference type="EMBL" id="KAJ8367356.1"/>
    </source>
</evidence>
<evidence type="ECO:0000256" key="1">
    <source>
        <dbReference type="ARBA" id="ARBA00023125"/>
    </source>
</evidence>
<accession>A0AAD7W064</accession>
<protein>
    <recommendedName>
        <fullName evidence="4">Topo IIA-type catalytic domain-containing protein</fullName>
    </recommendedName>
</protein>
<dbReference type="AlphaFoldDB" id="A0AAD7W064"/>
<dbReference type="GO" id="GO:0000819">
    <property type="term" value="P:sister chromatid segregation"/>
    <property type="evidence" value="ECO:0007669"/>
    <property type="project" value="TreeGrafter"/>
</dbReference>
<name>A0AAD7W064_9TELE</name>
<dbReference type="InterPro" id="IPR050634">
    <property type="entry name" value="DNA_Topoisomerase_II"/>
</dbReference>
<keyword evidence="6" id="KW-1185">Reference proteome</keyword>
<evidence type="ECO:0000259" key="4">
    <source>
        <dbReference type="PROSITE" id="PS52040"/>
    </source>
</evidence>
<dbReference type="GO" id="GO:0003677">
    <property type="term" value="F:DNA binding"/>
    <property type="evidence" value="ECO:0007669"/>
    <property type="project" value="UniProtKB-UniRule"/>
</dbReference>
<gene>
    <name evidence="5" type="ORF">AAFF_G00320550</name>
</gene>
<dbReference type="Pfam" id="PF00521">
    <property type="entry name" value="DNA_topoisoIV"/>
    <property type="match status" value="1"/>
</dbReference>
<organism evidence="5 6">
    <name type="scientific">Aldrovandia affinis</name>
    <dbReference type="NCBI Taxonomy" id="143900"/>
    <lineage>
        <taxon>Eukaryota</taxon>
        <taxon>Metazoa</taxon>
        <taxon>Chordata</taxon>
        <taxon>Craniata</taxon>
        <taxon>Vertebrata</taxon>
        <taxon>Euteleostomi</taxon>
        <taxon>Actinopterygii</taxon>
        <taxon>Neopterygii</taxon>
        <taxon>Teleostei</taxon>
        <taxon>Notacanthiformes</taxon>
        <taxon>Halosauridae</taxon>
        <taxon>Aldrovandia</taxon>
    </lineage>
</organism>
<evidence type="ECO:0000256" key="2">
    <source>
        <dbReference type="PROSITE-ProRule" id="PRU01384"/>
    </source>
</evidence>
<dbReference type="GO" id="GO:0005634">
    <property type="term" value="C:nucleus"/>
    <property type="evidence" value="ECO:0007669"/>
    <property type="project" value="TreeGrafter"/>
</dbReference>
<comment type="caution">
    <text evidence="2">Lacks conserved residue(s) required for the propagation of feature annotation.</text>
</comment>
<dbReference type="GO" id="GO:0003918">
    <property type="term" value="F:DNA topoisomerase type II (double strand cut, ATP-hydrolyzing) activity"/>
    <property type="evidence" value="ECO:0007669"/>
    <property type="project" value="InterPro"/>
</dbReference>
<dbReference type="Gene3D" id="3.30.1360.40">
    <property type="match status" value="1"/>
</dbReference>
<sequence>MGLVCVLCPAAPGQAAVPGGGLQPAQVPVRRQPEGGAGVVHPHNPLVLVNGAEGIGTGWACKIPNYDPREIVNNINRMLSHQDPLPMLPSYKNFRGLIHELGQNQYMVSGEVSVLDKHSIEITELPVRTWTQARTRLARPPAAHCVDEPHGVMRESVLEPMLQGTEKTPPSSATTRSTTPTPP</sequence>
<dbReference type="InterPro" id="IPR002205">
    <property type="entry name" value="Topo_IIA_dom_A"/>
</dbReference>